<protein>
    <submittedName>
        <fullName evidence="2">Uncharacterized protein</fullName>
    </submittedName>
</protein>
<comment type="caution">
    <text evidence="2">The sequence shown here is derived from an EMBL/GenBank/DDBJ whole genome shotgun (WGS) entry which is preliminary data.</text>
</comment>
<accession>A0A645H5N7</accession>
<keyword evidence="1" id="KW-0472">Membrane</keyword>
<dbReference type="AlphaFoldDB" id="A0A645H5N7"/>
<name>A0A645H5N7_9ZZZZ</name>
<evidence type="ECO:0000313" key="2">
    <source>
        <dbReference type="EMBL" id="MPN34317.1"/>
    </source>
</evidence>
<organism evidence="2">
    <name type="scientific">bioreactor metagenome</name>
    <dbReference type="NCBI Taxonomy" id="1076179"/>
    <lineage>
        <taxon>unclassified sequences</taxon>
        <taxon>metagenomes</taxon>
        <taxon>ecological metagenomes</taxon>
    </lineage>
</organism>
<evidence type="ECO:0000256" key="1">
    <source>
        <dbReference type="SAM" id="Phobius"/>
    </source>
</evidence>
<keyword evidence="1" id="KW-0812">Transmembrane</keyword>
<dbReference type="EMBL" id="VSSQ01087290">
    <property type="protein sequence ID" value="MPN34317.1"/>
    <property type="molecule type" value="Genomic_DNA"/>
</dbReference>
<gene>
    <name evidence="2" type="ORF">SDC9_181810</name>
</gene>
<keyword evidence="1" id="KW-1133">Transmembrane helix</keyword>
<sequence>MFLPGVHPVFFLDGLVGGLGQFTDKVQMPEGFFQLLAIMFNIGGIFQVAVHLYRSVRSTFVFSIVIFHVTFNHNTTGGKTVQHLGNCLGQFTIYHQRNLQPFCISHPTPP</sequence>
<proteinExistence type="predicted"/>
<feature type="transmembrane region" description="Helical" evidence="1">
    <location>
        <begin position="32"/>
        <end position="53"/>
    </location>
</feature>
<reference evidence="2" key="1">
    <citation type="submission" date="2019-08" db="EMBL/GenBank/DDBJ databases">
        <authorList>
            <person name="Kucharzyk K."/>
            <person name="Murdoch R.W."/>
            <person name="Higgins S."/>
            <person name="Loffler F."/>
        </authorList>
    </citation>
    <scope>NUCLEOTIDE SEQUENCE</scope>
</reference>